<dbReference type="Proteomes" id="UP000323000">
    <property type="component" value="Chromosome 10"/>
</dbReference>
<organism evidence="2 3">
    <name type="scientific">Acer yangbiense</name>
    <dbReference type="NCBI Taxonomy" id="1000413"/>
    <lineage>
        <taxon>Eukaryota</taxon>
        <taxon>Viridiplantae</taxon>
        <taxon>Streptophyta</taxon>
        <taxon>Embryophyta</taxon>
        <taxon>Tracheophyta</taxon>
        <taxon>Spermatophyta</taxon>
        <taxon>Magnoliopsida</taxon>
        <taxon>eudicotyledons</taxon>
        <taxon>Gunneridae</taxon>
        <taxon>Pentapetalae</taxon>
        <taxon>rosids</taxon>
        <taxon>malvids</taxon>
        <taxon>Sapindales</taxon>
        <taxon>Sapindaceae</taxon>
        <taxon>Hippocastanoideae</taxon>
        <taxon>Acereae</taxon>
        <taxon>Acer</taxon>
    </lineage>
</organism>
<dbReference type="EMBL" id="VAHF01000010">
    <property type="protein sequence ID" value="TXG53085.1"/>
    <property type="molecule type" value="Genomic_DNA"/>
</dbReference>
<dbReference type="PANTHER" id="PTHR46481">
    <property type="entry name" value="ZINC FINGER BED DOMAIN-CONTAINING PROTEIN 4"/>
    <property type="match status" value="1"/>
</dbReference>
<sequence>MSMVMWEKCFSHPQPFGKLRSPKFDPETFRDLLIQAIIKHDLPFNFVEYEGIRTVFEFICSDIKLPCRNTAKTCVVRMFNHEKLELQNLLNLVPGRICLTSDLWTSIATDGYLTLTAHFVDNDWRLHKKILNFCHMPPPHIGVALSDKINSLLFEWGIEKKLFSITLDNASANKSFVDILRNQLNFRGILLMSGKFFHVRCCAHILNLIIQDGLREIDESVLKIRECIKYMKGSPARKHKFYDCVAQVGMVGNKRDLRQDVPTRWNSTYLMLESALFYHRAFINLGLNDSSFNCCPSPDEWDKVEKISKFLGYFYEVTCLFSGTKYPTSNLFFPKIFLIQNSITEPMFIEWAYAKLHGKDSLELHGVHETLFSLFNDFDICYKEGSVSIKTEIHKYFDDERLDKKKELDVLTWWKGQQTRYPILSHLARDVLTIPISTVASESAFSIGGRVLDQYRSSLSPDTVQALVCTRDWLFDKKTEEDHINMDELIEDVFNLNIETAINSTQGTESIMLN</sequence>
<dbReference type="AlphaFoldDB" id="A0A5C7H9C8"/>
<dbReference type="GO" id="GO:0046983">
    <property type="term" value="F:protein dimerization activity"/>
    <property type="evidence" value="ECO:0007669"/>
    <property type="project" value="InterPro"/>
</dbReference>
<dbReference type="InterPro" id="IPR012337">
    <property type="entry name" value="RNaseH-like_sf"/>
</dbReference>
<dbReference type="InterPro" id="IPR008906">
    <property type="entry name" value="HATC_C_dom"/>
</dbReference>
<evidence type="ECO:0000313" key="3">
    <source>
        <dbReference type="Proteomes" id="UP000323000"/>
    </source>
</evidence>
<feature type="domain" description="HAT C-terminal dimerisation" evidence="1">
    <location>
        <begin position="392"/>
        <end position="474"/>
    </location>
</feature>
<dbReference type="Pfam" id="PF05699">
    <property type="entry name" value="Dimer_Tnp_hAT"/>
    <property type="match status" value="1"/>
</dbReference>
<dbReference type="OrthoDB" id="1873329at2759"/>
<evidence type="ECO:0000259" key="1">
    <source>
        <dbReference type="Pfam" id="PF05699"/>
    </source>
</evidence>
<name>A0A5C7H9C8_9ROSI</name>
<reference evidence="3" key="1">
    <citation type="journal article" date="2019" name="Gigascience">
        <title>De novo genome assembly of the endangered Acer yangbiense, a plant species with extremely small populations endemic to Yunnan Province, China.</title>
        <authorList>
            <person name="Yang J."/>
            <person name="Wariss H.M."/>
            <person name="Tao L."/>
            <person name="Zhang R."/>
            <person name="Yun Q."/>
            <person name="Hollingsworth P."/>
            <person name="Dao Z."/>
            <person name="Luo G."/>
            <person name="Guo H."/>
            <person name="Ma Y."/>
            <person name="Sun W."/>
        </authorList>
    </citation>
    <scope>NUCLEOTIDE SEQUENCE [LARGE SCALE GENOMIC DNA]</scope>
    <source>
        <strain evidence="3">cv. Malutang</strain>
    </source>
</reference>
<evidence type="ECO:0000313" key="2">
    <source>
        <dbReference type="EMBL" id="TXG53085.1"/>
    </source>
</evidence>
<comment type="caution">
    <text evidence="2">The sequence shown here is derived from an EMBL/GenBank/DDBJ whole genome shotgun (WGS) entry which is preliminary data.</text>
</comment>
<dbReference type="PANTHER" id="PTHR46481:SF6">
    <property type="entry name" value="ZINC FINGER BED DOMAIN-CONTAINING PROTEIN RICESLEEPER 2-LIKE"/>
    <property type="match status" value="1"/>
</dbReference>
<gene>
    <name evidence="2" type="ORF">EZV62_022254</name>
</gene>
<proteinExistence type="predicted"/>
<dbReference type="InterPro" id="IPR052035">
    <property type="entry name" value="ZnF_BED_domain_contain"/>
</dbReference>
<keyword evidence="3" id="KW-1185">Reference proteome</keyword>
<accession>A0A5C7H9C8</accession>
<protein>
    <recommendedName>
        <fullName evidence="1">HAT C-terminal dimerisation domain-containing protein</fullName>
    </recommendedName>
</protein>
<dbReference type="SUPFAM" id="SSF53098">
    <property type="entry name" value="Ribonuclease H-like"/>
    <property type="match status" value="1"/>
</dbReference>